<gene>
    <name evidence="3" type="ORF">GCM10011572_36890</name>
    <name evidence="4" type="ORF">GM672_03335</name>
</gene>
<keyword evidence="6" id="KW-1185">Reference proteome</keyword>
<dbReference type="EMBL" id="BMKG01000016">
    <property type="protein sequence ID" value="GGC12118.1"/>
    <property type="molecule type" value="Genomic_DNA"/>
</dbReference>
<dbReference type="Proteomes" id="UP000622638">
    <property type="component" value="Unassembled WGS sequence"/>
</dbReference>
<dbReference type="EMBL" id="WNKZ01000005">
    <property type="protein sequence ID" value="MTV51761.1"/>
    <property type="molecule type" value="Genomic_DNA"/>
</dbReference>
<proteinExistence type="predicted"/>
<keyword evidence="2" id="KW-0732">Signal</keyword>
<evidence type="ECO:0008006" key="7">
    <source>
        <dbReference type="Google" id="ProtNLM"/>
    </source>
</evidence>
<reference evidence="3" key="1">
    <citation type="journal article" date="2014" name="Int. J. Syst. Evol. Microbiol.">
        <title>Complete genome of a new Firmicutes species belonging to the dominant human colonic microbiota ('Ruminococcus bicirculans') reveals two chromosomes and a selective capacity to utilize plant glucans.</title>
        <authorList>
            <consortium name="NISC Comparative Sequencing Program"/>
            <person name="Wegmann U."/>
            <person name="Louis P."/>
            <person name="Goesmann A."/>
            <person name="Henrissat B."/>
            <person name="Duncan S.H."/>
            <person name="Flint H.J."/>
        </authorList>
    </citation>
    <scope>NUCLEOTIDE SEQUENCE</scope>
    <source>
        <strain evidence="3">CGMCC 1.15931</strain>
    </source>
</reference>
<dbReference type="RefSeq" id="WP_155469103.1">
    <property type="nucleotide sequence ID" value="NZ_BMKG01000016.1"/>
</dbReference>
<reference evidence="6" key="2">
    <citation type="journal article" date="2019" name="Int. J. Syst. Evol. Microbiol.">
        <title>The Global Catalogue of Microorganisms (GCM) 10K type strain sequencing project: providing services to taxonomists for standard genome sequencing and annotation.</title>
        <authorList>
            <consortium name="The Broad Institute Genomics Platform"/>
            <consortium name="The Broad Institute Genome Sequencing Center for Infectious Disease"/>
            <person name="Wu L."/>
            <person name="Ma J."/>
        </authorList>
    </citation>
    <scope>NUCLEOTIDE SEQUENCE [LARGE SCALE GENOMIC DNA]</scope>
    <source>
        <strain evidence="6">CGMCC 1.15931</strain>
    </source>
</reference>
<comment type="caution">
    <text evidence="4">The sequence shown here is derived from an EMBL/GenBank/DDBJ whole genome shotgun (WGS) entry which is preliminary data.</text>
</comment>
<accession>A0A6I3SRP6</accession>
<protein>
    <recommendedName>
        <fullName evidence="7">DUF4148 domain-containing protein</fullName>
    </recommendedName>
</protein>
<feature type="region of interest" description="Disordered" evidence="1">
    <location>
        <begin position="76"/>
        <end position="119"/>
    </location>
</feature>
<name>A0A6I3SRP6_9BURK</name>
<dbReference type="AlphaFoldDB" id="A0A6I3SRP6"/>
<evidence type="ECO:0000313" key="3">
    <source>
        <dbReference type="EMBL" id="GGC12118.1"/>
    </source>
</evidence>
<feature type="signal peptide" evidence="2">
    <location>
        <begin position="1"/>
        <end position="26"/>
    </location>
</feature>
<evidence type="ECO:0000256" key="1">
    <source>
        <dbReference type="SAM" id="MobiDB-lite"/>
    </source>
</evidence>
<dbReference type="OrthoDB" id="8758973at2"/>
<sequence length="119" mass="12492">MSKIWMKALCAVCGAVLAQLGGVAAAQEKTTTITASSNAGKMMAAPATLTREARLAAKPLDSSITIGKVKPRELSAEDKAALQAAKPELSDGGAPNASADDEARRDFSDEWKTMEQDQR</sequence>
<feature type="compositionally biased region" description="Basic and acidic residues" evidence="1">
    <location>
        <begin position="101"/>
        <end position="119"/>
    </location>
</feature>
<organism evidence="4 5">
    <name type="scientific">Pseudoduganella buxea</name>
    <dbReference type="NCBI Taxonomy" id="1949069"/>
    <lineage>
        <taxon>Bacteria</taxon>
        <taxon>Pseudomonadati</taxon>
        <taxon>Pseudomonadota</taxon>
        <taxon>Betaproteobacteria</taxon>
        <taxon>Burkholderiales</taxon>
        <taxon>Oxalobacteraceae</taxon>
        <taxon>Telluria group</taxon>
        <taxon>Pseudoduganella</taxon>
    </lineage>
</organism>
<dbReference type="Proteomes" id="UP000430634">
    <property type="component" value="Unassembled WGS sequence"/>
</dbReference>
<evidence type="ECO:0000313" key="4">
    <source>
        <dbReference type="EMBL" id="MTV51761.1"/>
    </source>
</evidence>
<feature type="chain" id="PRO_5026128601" description="DUF4148 domain-containing protein" evidence="2">
    <location>
        <begin position="27"/>
        <end position="119"/>
    </location>
</feature>
<reference evidence="3" key="4">
    <citation type="submission" date="2024-05" db="EMBL/GenBank/DDBJ databases">
        <authorList>
            <person name="Sun Q."/>
            <person name="Zhou Y."/>
        </authorList>
    </citation>
    <scope>NUCLEOTIDE SEQUENCE</scope>
    <source>
        <strain evidence="3">CGMCC 1.15931</strain>
    </source>
</reference>
<evidence type="ECO:0000313" key="5">
    <source>
        <dbReference type="Proteomes" id="UP000430634"/>
    </source>
</evidence>
<evidence type="ECO:0000313" key="6">
    <source>
        <dbReference type="Proteomes" id="UP000622638"/>
    </source>
</evidence>
<reference evidence="4 5" key="3">
    <citation type="submission" date="2019-11" db="EMBL/GenBank/DDBJ databases">
        <title>Type strains purchased from KCTC, JCM and DSMZ.</title>
        <authorList>
            <person name="Lu H."/>
        </authorList>
    </citation>
    <scope>NUCLEOTIDE SEQUENCE [LARGE SCALE GENOMIC DNA]</scope>
    <source>
        <strain evidence="4 5">KCTC 52429</strain>
    </source>
</reference>
<evidence type="ECO:0000256" key="2">
    <source>
        <dbReference type="SAM" id="SignalP"/>
    </source>
</evidence>